<dbReference type="EMBL" id="QZEI01000110">
    <property type="protein sequence ID" value="RLV57989.1"/>
    <property type="molecule type" value="Genomic_DNA"/>
</dbReference>
<dbReference type="OrthoDB" id="9816539at2"/>
<evidence type="ECO:0000313" key="2">
    <source>
        <dbReference type="EMBL" id="RLV57989.1"/>
    </source>
</evidence>
<keyword evidence="3" id="KW-1185">Reference proteome</keyword>
<accession>A0A3L8PT45</accession>
<dbReference type="InterPro" id="IPR012912">
    <property type="entry name" value="Plasmid_pRiA4b_Orf3-like"/>
</dbReference>
<dbReference type="Pfam" id="PF07929">
    <property type="entry name" value="PRiA4_ORF3"/>
    <property type="match status" value="1"/>
</dbReference>
<feature type="domain" description="Plasmid pRiA4b Orf3-like" evidence="1">
    <location>
        <begin position="5"/>
        <end position="185"/>
    </location>
</feature>
<organism evidence="2 3">
    <name type="scientific">Parashewanella curva</name>
    <dbReference type="NCBI Taxonomy" id="2338552"/>
    <lineage>
        <taxon>Bacteria</taxon>
        <taxon>Pseudomonadati</taxon>
        <taxon>Pseudomonadota</taxon>
        <taxon>Gammaproteobacteria</taxon>
        <taxon>Alteromonadales</taxon>
        <taxon>Shewanellaceae</taxon>
        <taxon>Parashewanella</taxon>
    </lineage>
</organism>
<proteinExistence type="predicted"/>
<evidence type="ECO:0000313" key="3">
    <source>
        <dbReference type="Proteomes" id="UP000281474"/>
    </source>
</evidence>
<comment type="caution">
    <text evidence="2">The sequence shown here is derived from an EMBL/GenBank/DDBJ whole genome shotgun (WGS) entry which is preliminary data.</text>
</comment>
<dbReference type="RefSeq" id="WP_121840679.1">
    <property type="nucleotide sequence ID" value="NZ_ML014859.1"/>
</dbReference>
<dbReference type="Proteomes" id="UP000281474">
    <property type="component" value="Unassembled WGS sequence"/>
</dbReference>
<dbReference type="Gene3D" id="3.10.290.30">
    <property type="entry name" value="MM3350-like"/>
    <property type="match status" value="1"/>
</dbReference>
<dbReference type="InterPro" id="IPR024047">
    <property type="entry name" value="MM3350-like_sf"/>
</dbReference>
<protein>
    <submittedName>
        <fullName evidence="2">Plasmid pRiA4b ORF-3 family protein</fullName>
    </submittedName>
</protein>
<dbReference type="PANTHER" id="PTHR41878:SF1">
    <property type="entry name" value="TNPR PROTEIN"/>
    <property type="match status" value="1"/>
</dbReference>
<dbReference type="SUPFAM" id="SSF159941">
    <property type="entry name" value="MM3350-like"/>
    <property type="match status" value="1"/>
</dbReference>
<evidence type="ECO:0000259" key="1">
    <source>
        <dbReference type="Pfam" id="PF07929"/>
    </source>
</evidence>
<dbReference type="PANTHER" id="PTHR41878">
    <property type="entry name" value="LEXA REPRESSOR-RELATED"/>
    <property type="match status" value="1"/>
</dbReference>
<sequence>MYSQKIFRFRVSLTEIEPEIWREIDVPSDYNFWELHVAIQDAMGWLDYHLHEFRPRKKSPTDGKHIGIPDSEFDEIEVIPGWEVPIKKYFTTLGNSIDYTYDFGDSWEHEITFIGMFLANENEKIPNCLAGERACPPEDCGSVPGYYNLLEILSSPESDEYEEIAHWLQNHAKKYWPYKPEYFSAKRTKFSDPYQRWCNAFGVEPE</sequence>
<gene>
    <name evidence="2" type="ORF">D5018_19610</name>
</gene>
<reference evidence="2 3" key="1">
    <citation type="submission" date="2018-09" db="EMBL/GenBank/DDBJ databases">
        <title>Phylogeny of the Shewanellaceae, and recommendation for two new genera, Pseudoshewanella and Parashewanella.</title>
        <authorList>
            <person name="Wang G."/>
        </authorList>
    </citation>
    <scope>NUCLEOTIDE SEQUENCE [LARGE SCALE GENOMIC DNA]</scope>
    <source>
        <strain evidence="2 3">C51</strain>
    </source>
</reference>
<name>A0A3L8PT45_9GAMM</name>
<dbReference type="AlphaFoldDB" id="A0A3L8PT45"/>